<dbReference type="AlphaFoldDB" id="A0A1B7LJC9"/>
<dbReference type="GO" id="GO:0046653">
    <property type="term" value="P:tetrahydrofolate metabolic process"/>
    <property type="evidence" value="ECO:0007669"/>
    <property type="project" value="TreeGrafter"/>
</dbReference>
<dbReference type="SUPFAM" id="SSF51717">
    <property type="entry name" value="Dihydropteroate synthetase-like"/>
    <property type="match status" value="1"/>
</dbReference>
<feature type="domain" description="Pterin-binding" evidence="7">
    <location>
        <begin position="1"/>
        <end position="245"/>
    </location>
</feature>
<dbReference type="EMBL" id="LYVF01000009">
    <property type="protein sequence ID" value="OAT86675.1"/>
    <property type="molecule type" value="Genomic_DNA"/>
</dbReference>
<dbReference type="Pfam" id="PF00809">
    <property type="entry name" value="Pterin_bind"/>
    <property type="match status" value="1"/>
</dbReference>
<keyword evidence="5" id="KW-0479">Metal-binding</keyword>
<dbReference type="GO" id="GO:0032259">
    <property type="term" value="P:methylation"/>
    <property type="evidence" value="ECO:0007669"/>
    <property type="project" value="UniProtKB-KW"/>
</dbReference>
<sequence>MLIVGELINSSRKAIAAAIETKDKLYLQELAKNQADAGANVIDVNCGTNFGTEAAMMTWLVDTVQEVVDVPLCIDSPSPEVLEAGLSRCKGRALVNSISAEKQRWAEVLPLLTKYKAAVIALCMDDSGMPKSVADRLRVAEKLVPELVAAGVPEEDIYLDPLIKPLAVDVAHGPEALESTRCLREKYPRVHVISGLSNISYGLPQRRLINRAFAVMCMAMGMDAFILDPLDRQLMSLLIAANALAGRDEFCLEYIAAERSGKLFV</sequence>
<comment type="similarity">
    <text evidence="1">Belongs to the vitamin-B12 dependent methionine synthase family.</text>
</comment>
<keyword evidence="9" id="KW-1185">Reference proteome</keyword>
<dbReference type="GO" id="GO:0008705">
    <property type="term" value="F:methionine synthase activity"/>
    <property type="evidence" value="ECO:0007669"/>
    <property type="project" value="TreeGrafter"/>
</dbReference>
<keyword evidence="3" id="KW-0846">Cobalamin</keyword>
<dbReference type="NCBIfam" id="NF005719">
    <property type="entry name" value="PRK07535.1"/>
    <property type="match status" value="1"/>
</dbReference>
<dbReference type="Proteomes" id="UP000078532">
    <property type="component" value="Unassembled WGS sequence"/>
</dbReference>
<dbReference type="InterPro" id="IPR011005">
    <property type="entry name" value="Dihydropteroate_synth-like_sf"/>
</dbReference>
<reference evidence="8 9" key="1">
    <citation type="submission" date="2016-04" db="EMBL/GenBank/DDBJ databases">
        <authorList>
            <person name="Evans L.H."/>
            <person name="Alamgir A."/>
            <person name="Owens N."/>
            <person name="Weber N.D."/>
            <person name="Virtaneva K."/>
            <person name="Barbian K."/>
            <person name="Babar A."/>
            <person name="Rosenke K."/>
        </authorList>
    </citation>
    <scope>NUCLEOTIDE SEQUENCE [LARGE SCALE GENOMIC DNA]</scope>
    <source>
        <strain evidence="8 9">LMa1</strain>
    </source>
</reference>
<keyword evidence="2 8" id="KW-0489">Methyltransferase</keyword>
<gene>
    <name evidence="8" type="ORF">A6M21_02300</name>
</gene>
<dbReference type="GO" id="GO:0046872">
    <property type="term" value="F:metal ion binding"/>
    <property type="evidence" value="ECO:0007669"/>
    <property type="project" value="UniProtKB-KW"/>
</dbReference>
<dbReference type="InterPro" id="IPR000489">
    <property type="entry name" value="Pterin-binding_dom"/>
</dbReference>
<evidence type="ECO:0000313" key="8">
    <source>
        <dbReference type="EMBL" id="OAT86675.1"/>
    </source>
</evidence>
<organism evidence="8 9">
    <name type="scientific">Desulfotomaculum copahuensis</name>
    <dbReference type="NCBI Taxonomy" id="1838280"/>
    <lineage>
        <taxon>Bacteria</taxon>
        <taxon>Bacillati</taxon>
        <taxon>Bacillota</taxon>
        <taxon>Clostridia</taxon>
        <taxon>Eubacteriales</taxon>
        <taxon>Desulfotomaculaceae</taxon>
        <taxon>Desulfotomaculum</taxon>
    </lineage>
</organism>
<dbReference type="PANTHER" id="PTHR45833">
    <property type="entry name" value="METHIONINE SYNTHASE"/>
    <property type="match status" value="1"/>
</dbReference>
<comment type="caution">
    <text evidence="8">The sequence shown here is derived from an EMBL/GenBank/DDBJ whole genome shotgun (WGS) entry which is preliminary data.</text>
</comment>
<evidence type="ECO:0000313" key="9">
    <source>
        <dbReference type="Proteomes" id="UP000078532"/>
    </source>
</evidence>
<dbReference type="GO" id="GO:0031419">
    <property type="term" value="F:cobalamin binding"/>
    <property type="evidence" value="ECO:0007669"/>
    <property type="project" value="UniProtKB-KW"/>
</dbReference>
<dbReference type="GO" id="GO:0050667">
    <property type="term" value="P:homocysteine metabolic process"/>
    <property type="evidence" value="ECO:0007669"/>
    <property type="project" value="TreeGrafter"/>
</dbReference>
<evidence type="ECO:0000256" key="2">
    <source>
        <dbReference type="ARBA" id="ARBA00022603"/>
    </source>
</evidence>
<dbReference type="STRING" id="1838280.A6M21_02300"/>
<evidence type="ECO:0000259" key="7">
    <source>
        <dbReference type="PROSITE" id="PS50972"/>
    </source>
</evidence>
<dbReference type="RefSeq" id="WP_066665992.1">
    <property type="nucleotide sequence ID" value="NZ_LYVF01000009.1"/>
</dbReference>
<evidence type="ECO:0000256" key="1">
    <source>
        <dbReference type="ARBA" id="ARBA00010398"/>
    </source>
</evidence>
<evidence type="ECO:0000256" key="3">
    <source>
        <dbReference type="ARBA" id="ARBA00022628"/>
    </source>
</evidence>
<evidence type="ECO:0000256" key="4">
    <source>
        <dbReference type="ARBA" id="ARBA00022679"/>
    </source>
</evidence>
<name>A0A1B7LJC9_9FIRM</name>
<dbReference type="Gene3D" id="3.20.20.20">
    <property type="entry name" value="Dihydropteroate synthase-like"/>
    <property type="match status" value="1"/>
</dbReference>
<proteinExistence type="inferred from homology"/>
<protein>
    <submittedName>
        <fullName evidence="8">Methyltetrahydrofolate--corrinoid methyltransferase</fullName>
    </submittedName>
</protein>
<dbReference type="PANTHER" id="PTHR45833:SF1">
    <property type="entry name" value="METHIONINE SYNTHASE"/>
    <property type="match status" value="1"/>
</dbReference>
<evidence type="ECO:0000256" key="6">
    <source>
        <dbReference type="ARBA" id="ARBA00023285"/>
    </source>
</evidence>
<keyword evidence="6" id="KW-0170">Cobalt</keyword>
<dbReference type="PROSITE" id="PS50972">
    <property type="entry name" value="PTERIN_BINDING"/>
    <property type="match status" value="1"/>
</dbReference>
<dbReference type="GO" id="GO:0005829">
    <property type="term" value="C:cytosol"/>
    <property type="evidence" value="ECO:0007669"/>
    <property type="project" value="TreeGrafter"/>
</dbReference>
<dbReference type="OrthoDB" id="9803687at2"/>
<evidence type="ECO:0000256" key="5">
    <source>
        <dbReference type="ARBA" id="ARBA00022723"/>
    </source>
</evidence>
<accession>A0A1B7LJC9</accession>
<dbReference type="InterPro" id="IPR050554">
    <property type="entry name" value="Met_Synthase/Corrinoid"/>
</dbReference>
<keyword evidence="4 8" id="KW-0808">Transferase</keyword>